<dbReference type="InterPro" id="IPR036778">
    <property type="entry name" value="OHCU_decarboxylase_sf"/>
</dbReference>
<keyword evidence="4" id="KW-0659">Purine metabolism</keyword>
<evidence type="ECO:0000313" key="9">
    <source>
        <dbReference type="EMBL" id="TDK65115.1"/>
    </source>
</evidence>
<keyword evidence="11" id="KW-1185">Reference proteome</keyword>
<keyword evidence="5" id="KW-0210">Decarboxylase</keyword>
<accession>A0A4V3AUL0</accession>
<dbReference type="Proteomes" id="UP001178888">
    <property type="component" value="Unassembled WGS sequence"/>
</dbReference>
<dbReference type="EMBL" id="JAVGVR010000001">
    <property type="protein sequence ID" value="MDQ6596640.1"/>
    <property type="molecule type" value="Genomic_DNA"/>
</dbReference>
<dbReference type="GO" id="GO:0051997">
    <property type="term" value="F:2-oxo-4-hydroxy-4-carboxy-5-ureidoimidazoline decarboxylase activity"/>
    <property type="evidence" value="ECO:0007669"/>
    <property type="project" value="UniProtKB-EC"/>
</dbReference>
<dbReference type="PANTHER" id="PTHR43466:SF1">
    <property type="entry name" value="2-OXO-4-HYDROXY-4-CARBOXY-5-UREIDOIMIDAZOLINE DECARBOXYLASE-RELATED"/>
    <property type="match status" value="1"/>
</dbReference>
<comment type="caution">
    <text evidence="9">The sequence shown here is derived from an EMBL/GenBank/DDBJ whole genome shotgun (WGS) entry which is preliminary data.</text>
</comment>
<dbReference type="Proteomes" id="UP000295132">
    <property type="component" value="Unassembled WGS sequence"/>
</dbReference>
<evidence type="ECO:0000256" key="6">
    <source>
        <dbReference type="ARBA" id="ARBA00023239"/>
    </source>
</evidence>
<evidence type="ECO:0000313" key="8">
    <source>
        <dbReference type="EMBL" id="MDQ6596640.1"/>
    </source>
</evidence>
<evidence type="ECO:0000313" key="11">
    <source>
        <dbReference type="Proteomes" id="UP001178888"/>
    </source>
</evidence>
<evidence type="ECO:0000256" key="5">
    <source>
        <dbReference type="ARBA" id="ARBA00022793"/>
    </source>
</evidence>
<dbReference type="EC" id="4.1.1.97" evidence="3"/>
<evidence type="ECO:0000256" key="4">
    <source>
        <dbReference type="ARBA" id="ARBA00022631"/>
    </source>
</evidence>
<dbReference type="Pfam" id="PF09349">
    <property type="entry name" value="OHCU_decarbox"/>
    <property type="match status" value="1"/>
</dbReference>
<organism evidence="9 10">
    <name type="scientific">Bacillus salipaludis</name>
    <dbReference type="NCBI Taxonomy" id="2547811"/>
    <lineage>
        <taxon>Bacteria</taxon>
        <taxon>Bacillati</taxon>
        <taxon>Bacillota</taxon>
        <taxon>Bacilli</taxon>
        <taxon>Bacillales</taxon>
        <taxon>Bacillaceae</taxon>
        <taxon>Bacillus</taxon>
    </lineage>
</organism>
<dbReference type="RefSeq" id="WP_133332694.1">
    <property type="nucleotide sequence ID" value="NZ_JAVGVR010000001.1"/>
</dbReference>
<evidence type="ECO:0000256" key="3">
    <source>
        <dbReference type="ARBA" id="ARBA00012257"/>
    </source>
</evidence>
<dbReference type="GO" id="GO:0006144">
    <property type="term" value="P:purine nucleobase metabolic process"/>
    <property type="evidence" value="ECO:0007669"/>
    <property type="project" value="UniProtKB-KW"/>
</dbReference>
<evidence type="ECO:0000256" key="1">
    <source>
        <dbReference type="ARBA" id="ARBA00001163"/>
    </source>
</evidence>
<dbReference type="InterPro" id="IPR018020">
    <property type="entry name" value="OHCU_decarboxylase"/>
</dbReference>
<comment type="pathway">
    <text evidence="2">Purine metabolism; urate degradation; (S)-allantoin from urate: step 3/3.</text>
</comment>
<sequence length="166" mass="19113">MSRKLAKMNELDQAAFTEALGWVFEHSPWVAEKAWVNQPFHSISELHRTMVHVVQEADLNEKLALLRAHPDLAGRVQMADASVKEQAGAGLHQLSREEHEEFLLLNKTYTDKFEFPFIMAVKGQNKESIKQMLKKRLQNGPEAELKEALEQIYKIALFRLEDFLNA</sequence>
<dbReference type="AlphaFoldDB" id="A0A4V3AUL0"/>
<evidence type="ECO:0000259" key="7">
    <source>
        <dbReference type="Pfam" id="PF09349"/>
    </source>
</evidence>
<dbReference type="GO" id="GO:0000255">
    <property type="term" value="P:allantoin metabolic process"/>
    <property type="evidence" value="ECO:0007669"/>
    <property type="project" value="InterPro"/>
</dbReference>
<dbReference type="Gene3D" id="1.10.3330.10">
    <property type="entry name" value="Oxo-4-hydroxy-4-carboxy-5-ureidoimidazoline decarboxylase"/>
    <property type="match status" value="1"/>
</dbReference>
<reference evidence="9 10" key="1">
    <citation type="submission" date="2019-03" db="EMBL/GenBank/DDBJ databases">
        <title>Bacillus niacini sp. nov. a Nicotinate-Metabolizing Mesophile Isolated from Soil.</title>
        <authorList>
            <person name="Zhang G."/>
        </authorList>
    </citation>
    <scope>NUCLEOTIDE SEQUENCE [LARGE SCALE GENOMIC DNA]</scope>
    <source>
        <strain evidence="9 10">WN066</strain>
    </source>
</reference>
<reference evidence="8" key="2">
    <citation type="submission" date="2023-08" db="EMBL/GenBank/DDBJ databases">
        <title>Nitrogen cycling bacteria in agricultural field soils.</title>
        <authorList>
            <person name="Jang J."/>
        </authorList>
    </citation>
    <scope>NUCLEOTIDE SEQUENCE</scope>
    <source>
        <strain evidence="8">PS3-36</strain>
    </source>
</reference>
<dbReference type="SUPFAM" id="SSF158694">
    <property type="entry name" value="UraD-Like"/>
    <property type="match status" value="1"/>
</dbReference>
<dbReference type="UniPathway" id="UPA00394">
    <property type="reaction ID" value="UER00652"/>
</dbReference>
<protein>
    <recommendedName>
        <fullName evidence="3">2-oxo-4-hydroxy-4-carboxy-5-ureidoimidazoline decarboxylase</fullName>
        <ecNumber evidence="3">4.1.1.97</ecNumber>
    </recommendedName>
</protein>
<name>A0A4V3AUL0_9BACI</name>
<comment type="catalytic activity">
    <reaction evidence="1">
        <text>5-hydroxy-2-oxo-4-ureido-2,5-dihydro-1H-imidazole-5-carboxylate + H(+) = (S)-allantoin + CO2</text>
        <dbReference type="Rhea" id="RHEA:26301"/>
        <dbReference type="ChEBI" id="CHEBI:15378"/>
        <dbReference type="ChEBI" id="CHEBI:15678"/>
        <dbReference type="ChEBI" id="CHEBI:16526"/>
        <dbReference type="ChEBI" id="CHEBI:58639"/>
        <dbReference type="EC" id="4.1.1.97"/>
    </reaction>
</comment>
<dbReference type="GO" id="GO:0019628">
    <property type="term" value="P:urate catabolic process"/>
    <property type="evidence" value="ECO:0007669"/>
    <property type="project" value="UniProtKB-UniPathway"/>
</dbReference>
<dbReference type="InterPro" id="IPR017580">
    <property type="entry name" value="OHCU_decarboxylase-1"/>
</dbReference>
<feature type="domain" description="Oxo-4-hydroxy-4-carboxy-5-ureidoimidazoline decarboxylase" evidence="7">
    <location>
        <begin position="9"/>
        <end position="161"/>
    </location>
</feature>
<dbReference type="EMBL" id="SMYO01000001">
    <property type="protein sequence ID" value="TDK65115.1"/>
    <property type="molecule type" value="Genomic_DNA"/>
</dbReference>
<gene>
    <name evidence="9" type="primary">uraD</name>
    <name evidence="9" type="ORF">E2K98_02430</name>
    <name evidence="8" type="ORF">RCG21_09805</name>
</gene>
<dbReference type="NCBIfam" id="TIGR03164">
    <property type="entry name" value="UHCUDC"/>
    <property type="match status" value="1"/>
</dbReference>
<keyword evidence="6 9" id="KW-0456">Lyase</keyword>
<evidence type="ECO:0000313" key="10">
    <source>
        <dbReference type="Proteomes" id="UP000295132"/>
    </source>
</evidence>
<dbReference type="PANTHER" id="PTHR43466">
    <property type="entry name" value="2-OXO-4-HYDROXY-4-CARBOXY-5-UREIDOIMIDAZOLINE DECARBOXYLASE-RELATED"/>
    <property type="match status" value="1"/>
</dbReference>
<evidence type="ECO:0000256" key="2">
    <source>
        <dbReference type="ARBA" id="ARBA00004754"/>
    </source>
</evidence>
<proteinExistence type="predicted"/>